<name>A0A178ZKL4_9EURO</name>
<proteinExistence type="predicted"/>
<dbReference type="AlphaFoldDB" id="A0A178ZKL4"/>
<gene>
    <name evidence="1" type="ORF">AYL99_04948</name>
</gene>
<dbReference type="RefSeq" id="XP_018693313.1">
    <property type="nucleotide sequence ID" value="XM_018836460.1"/>
</dbReference>
<accession>A0A178ZKL4</accession>
<organism evidence="1 2">
    <name type="scientific">Fonsecaea erecta</name>
    <dbReference type="NCBI Taxonomy" id="1367422"/>
    <lineage>
        <taxon>Eukaryota</taxon>
        <taxon>Fungi</taxon>
        <taxon>Dikarya</taxon>
        <taxon>Ascomycota</taxon>
        <taxon>Pezizomycotina</taxon>
        <taxon>Eurotiomycetes</taxon>
        <taxon>Chaetothyriomycetidae</taxon>
        <taxon>Chaetothyriales</taxon>
        <taxon>Herpotrichiellaceae</taxon>
        <taxon>Fonsecaea</taxon>
    </lineage>
</organism>
<evidence type="ECO:0000313" key="1">
    <source>
        <dbReference type="EMBL" id="OAP59946.1"/>
    </source>
</evidence>
<dbReference type="EMBL" id="LVYI01000004">
    <property type="protein sequence ID" value="OAP59946.1"/>
    <property type="molecule type" value="Genomic_DNA"/>
</dbReference>
<reference evidence="1 2" key="1">
    <citation type="submission" date="2016-04" db="EMBL/GenBank/DDBJ databases">
        <title>Draft genome of Fonsecaea erecta CBS 125763.</title>
        <authorList>
            <person name="Weiss V.A."/>
            <person name="Vicente V.A."/>
            <person name="Raittz R.T."/>
            <person name="Moreno L.F."/>
            <person name="De Souza E.M."/>
            <person name="Pedrosa F.O."/>
            <person name="Steffens M.B."/>
            <person name="Faoro H."/>
            <person name="Tadra-Sfeir M.Z."/>
            <person name="Najafzadeh M.J."/>
            <person name="Felipe M.S."/>
            <person name="Teixeira M."/>
            <person name="Sun J."/>
            <person name="Xi L."/>
            <person name="Gomes R."/>
            <person name="De Azevedo C.M."/>
            <person name="Salgado C.G."/>
            <person name="Da Silva M.B."/>
            <person name="Nascimento M.F."/>
            <person name="Queiroz-Telles F."/>
            <person name="Attili D.S."/>
            <person name="Gorbushina A."/>
        </authorList>
    </citation>
    <scope>NUCLEOTIDE SEQUENCE [LARGE SCALE GENOMIC DNA]</scope>
    <source>
        <strain evidence="1 2">CBS 125763</strain>
    </source>
</reference>
<dbReference type="GeneID" id="30009116"/>
<dbReference type="Proteomes" id="UP000078343">
    <property type="component" value="Unassembled WGS sequence"/>
</dbReference>
<sequence length="149" mass="16020">MLARLDNCPAAGGGGGPVLCDGRYRSPGTGPARLPTTGIIAALQPRFGRLLVHKALESVKETLAGGYCPSGTQSHLLIAANTTYQMIITMNDVAIQPACAVQAASQKLISLRNLNLPQSRQENHRYPEYRKLLGRFSMTLLTTAETKEV</sequence>
<keyword evidence="2" id="KW-1185">Reference proteome</keyword>
<evidence type="ECO:0000313" key="2">
    <source>
        <dbReference type="Proteomes" id="UP000078343"/>
    </source>
</evidence>
<protein>
    <submittedName>
        <fullName evidence="1">Uncharacterized protein</fullName>
    </submittedName>
</protein>
<comment type="caution">
    <text evidence="1">The sequence shown here is derived from an EMBL/GenBank/DDBJ whole genome shotgun (WGS) entry which is preliminary data.</text>
</comment>